<sequence>MAQASGRDARDILGVPQQRTGEASSSSVSTSAPAPPRPPTGPPILKKTSHKSKSRQRHDGIHKELQALLGDNAPSLAIAHTEARAMLASQEAAHGGAAAGGPLRPKFRRKERKPQSWKWQPFENQARSDGLKLSHWAPQQNDDDSTPYPFAAFNTSSGIYSYSNDEYQQHLKDDDWTKEDTDHLIDLCQAYDLRFVVIADRWEAKRPRSIEDLKARYYAICRRLIRSRISVEDMDSRQQLLATYSFDKQREVERKRLVQKLFTRTPAQLAEEEALYVEARRLEQNEAKFAADREDLMKLLGGWERVPDSSPRLIAEAGAGFGVGSAGPLPGTPGAALEEAAAGERDKKRRKRAAGEAGAGVEEGEGKTPALASSSAMAITSATKDAGASSSTTTLTSKQKAELKQAHSDELQCITRFDPDSQPLLRPPYPFLLGTPSTVPPVAPSPQNPTSSHGVYLRSTRLLTPRQPQLNRTMQTLSELNPPIGPRLVFPNRTNCEKWEGLLGAVTSGLEMKKMTDRVESELRIAKSRLASLQEARLGKQQAQGQAGVSQAATASATASGGAGSSGTNRRSATPRASAIVGGDPSANPTSRSNSRTSRSHTPAVPTAVKPISQGDDEKIGDNSFDGSGGERKKRRRSSGLSDLDDDDDDDEWKDARAGAGAEEGGEADEQDGSMQVDDDDDDDDDDGEDGEDDEDDDGDDD</sequence>
<evidence type="ECO:0000256" key="1">
    <source>
        <dbReference type="ARBA" id="ARBA00004123"/>
    </source>
</evidence>
<proteinExistence type="inferred from homology"/>
<keyword evidence="6" id="KW-0805">Transcription regulation</keyword>
<dbReference type="Proteomes" id="UP000245884">
    <property type="component" value="Unassembled WGS sequence"/>
</dbReference>
<feature type="domain" description="Myb-like" evidence="14">
    <location>
        <begin position="172"/>
        <end position="223"/>
    </location>
</feature>
<dbReference type="OrthoDB" id="19740at2759"/>
<dbReference type="AlphaFoldDB" id="A0A316URS5"/>
<keyword evidence="7" id="KW-0010">Activator</keyword>
<feature type="compositionally biased region" description="Acidic residues" evidence="13">
    <location>
        <begin position="643"/>
        <end position="653"/>
    </location>
</feature>
<dbReference type="InterPro" id="IPR032563">
    <property type="entry name" value="DAMP1_SANT-like"/>
</dbReference>
<evidence type="ECO:0000256" key="5">
    <source>
        <dbReference type="ARBA" id="ARBA00022853"/>
    </source>
</evidence>
<feature type="compositionally biased region" description="Pro residues" evidence="13">
    <location>
        <begin position="33"/>
        <end position="42"/>
    </location>
</feature>
<keyword evidence="8" id="KW-0804">Transcription</keyword>
<keyword evidence="10" id="KW-0539">Nucleus</keyword>
<gene>
    <name evidence="15" type="ORF">BDZ90DRAFT_231785</name>
</gene>
<dbReference type="EMBL" id="KZ819666">
    <property type="protein sequence ID" value="PWN28020.1"/>
    <property type="molecule type" value="Genomic_DNA"/>
</dbReference>
<evidence type="ECO:0000256" key="2">
    <source>
        <dbReference type="ARBA" id="ARBA00006918"/>
    </source>
</evidence>
<evidence type="ECO:0000256" key="3">
    <source>
        <dbReference type="ARBA" id="ARBA00019132"/>
    </source>
</evidence>
<feature type="region of interest" description="Disordered" evidence="13">
    <location>
        <begin position="557"/>
        <end position="702"/>
    </location>
</feature>
<evidence type="ECO:0000256" key="11">
    <source>
        <dbReference type="ARBA" id="ARBA00025264"/>
    </source>
</evidence>
<feature type="compositionally biased region" description="Low complexity" evidence="13">
    <location>
        <begin position="585"/>
        <end position="603"/>
    </location>
</feature>
<dbReference type="GeneID" id="37027820"/>
<comment type="function">
    <text evidence="11">Component of the SWR1 complex which mediates the ATP-dependent exchange of histone H2A for the H2A variant HZT1 leading to transcriptional regulation of selected genes by chromatin remodeling. Component of the NuA4 histone acetyltransferase complex which is involved in transcriptional activation of selected genes principally by acetylation of nucleosomal histone H4 and H2A. The NuA4 complex is also involved in DNA repair.</text>
</comment>
<feature type="compositionally biased region" description="Basic residues" evidence="13">
    <location>
        <begin position="47"/>
        <end position="56"/>
    </location>
</feature>
<dbReference type="PANTHER" id="PTHR12855">
    <property type="entry name" value="DNA METHYLTRANSFERASE 1-ASSOCIATED PROTEIN 1 FAMILY MEMBER"/>
    <property type="match status" value="1"/>
</dbReference>
<dbReference type="STRING" id="1569628.A0A316URS5"/>
<dbReference type="SMART" id="SM00717">
    <property type="entry name" value="SANT"/>
    <property type="match status" value="1"/>
</dbReference>
<evidence type="ECO:0000256" key="9">
    <source>
        <dbReference type="ARBA" id="ARBA00023204"/>
    </source>
</evidence>
<keyword evidence="5" id="KW-0156">Chromatin regulator</keyword>
<accession>A0A316URS5</accession>
<comment type="subcellular location">
    <subcellularLocation>
        <location evidence="1">Nucleus</location>
    </subcellularLocation>
</comment>
<comment type="similarity">
    <text evidence="2">Belongs to the SWC4 family.</text>
</comment>
<feature type="region of interest" description="Disordered" evidence="13">
    <location>
        <begin position="1"/>
        <end position="67"/>
    </location>
</feature>
<dbReference type="PANTHER" id="PTHR12855:SF10">
    <property type="entry name" value="DNA METHYLTRANSFERASE 1-ASSOCIATED PROTEIN 1"/>
    <property type="match status" value="1"/>
</dbReference>
<feature type="compositionally biased region" description="Low complexity" evidence="13">
    <location>
        <begin position="23"/>
        <end position="32"/>
    </location>
</feature>
<dbReference type="InterPro" id="IPR001005">
    <property type="entry name" value="SANT/Myb"/>
</dbReference>
<dbReference type="GO" id="GO:0035267">
    <property type="term" value="C:NuA4 histone acetyltransferase complex"/>
    <property type="evidence" value="ECO:0007669"/>
    <property type="project" value="InterPro"/>
</dbReference>
<keyword evidence="16" id="KW-1185">Reference proteome</keyword>
<protein>
    <recommendedName>
        <fullName evidence="3">SWR1-complex protein 4</fullName>
    </recommendedName>
</protein>
<feature type="compositionally biased region" description="Acidic residues" evidence="13">
    <location>
        <begin position="664"/>
        <end position="702"/>
    </location>
</feature>
<dbReference type="GO" id="GO:0000812">
    <property type="term" value="C:Swr1 complex"/>
    <property type="evidence" value="ECO:0007669"/>
    <property type="project" value="TreeGrafter"/>
</dbReference>
<organism evidence="15 16">
    <name type="scientific">Jaminaea rosea</name>
    <dbReference type="NCBI Taxonomy" id="1569628"/>
    <lineage>
        <taxon>Eukaryota</taxon>
        <taxon>Fungi</taxon>
        <taxon>Dikarya</taxon>
        <taxon>Basidiomycota</taxon>
        <taxon>Ustilaginomycotina</taxon>
        <taxon>Exobasidiomycetes</taxon>
        <taxon>Microstromatales</taxon>
        <taxon>Microstromatales incertae sedis</taxon>
        <taxon>Jaminaea</taxon>
    </lineage>
</organism>
<evidence type="ECO:0000256" key="13">
    <source>
        <dbReference type="SAM" id="MobiDB-lite"/>
    </source>
</evidence>
<keyword evidence="9" id="KW-0234">DNA repair</keyword>
<keyword evidence="4" id="KW-0227">DNA damage</keyword>
<evidence type="ECO:0000256" key="10">
    <source>
        <dbReference type="ARBA" id="ARBA00023242"/>
    </source>
</evidence>
<dbReference type="InterPro" id="IPR027109">
    <property type="entry name" value="Swc4/Dmap1"/>
</dbReference>
<evidence type="ECO:0000313" key="15">
    <source>
        <dbReference type="EMBL" id="PWN28020.1"/>
    </source>
</evidence>
<evidence type="ECO:0000256" key="12">
    <source>
        <dbReference type="ARBA" id="ARBA00038745"/>
    </source>
</evidence>
<evidence type="ECO:0000256" key="6">
    <source>
        <dbReference type="ARBA" id="ARBA00023015"/>
    </source>
</evidence>
<evidence type="ECO:0000256" key="8">
    <source>
        <dbReference type="ARBA" id="ARBA00023163"/>
    </source>
</evidence>
<reference evidence="15 16" key="1">
    <citation type="journal article" date="2018" name="Mol. Biol. Evol.">
        <title>Broad Genomic Sampling Reveals a Smut Pathogenic Ancestry of the Fungal Clade Ustilaginomycotina.</title>
        <authorList>
            <person name="Kijpornyongpan T."/>
            <person name="Mondo S.J."/>
            <person name="Barry K."/>
            <person name="Sandor L."/>
            <person name="Lee J."/>
            <person name="Lipzen A."/>
            <person name="Pangilinan J."/>
            <person name="LaButti K."/>
            <person name="Hainaut M."/>
            <person name="Henrissat B."/>
            <person name="Grigoriev I.V."/>
            <person name="Spatafora J.W."/>
            <person name="Aime M.C."/>
        </authorList>
    </citation>
    <scope>NUCLEOTIDE SEQUENCE [LARGE SCALE GENOMIC DNA]</scope>
    <source>
        <strain evidence="15 16">MCA 5214</strain>
    </source>
</reference>
<dbReference type="GO" id="GO:0006338">
    <property type="term" value="P:chromatin remodeling"/>
    <property type="evidence" value="ECO:0007669"/>
    <property type="project" value="InterPro"/>
</dbReference>
<comment type="subunit">
    <text evidence="12">Component of the SWR1 chromatin-remodeling complex and of the NuA4 histone acetyltransferase complex.</text>
</comment>
<dbReference type="FunFam" id="1.10.10.60:FF:000521">
    <property type="entry name" value="SWR1-complex protein 4"/>
    <property type="match status" value="1"/>
</dbReference>
<feature type="compositionally biased region" description="Low complexity" evidence="13">
    <location>
        <begin position="370"/>
        <end position="382"/>
    </location>
</feature>
<evidence type="ECO:0000259" key="14">
    <source>
        <dbReference type="SMART" id="SM00717"/>
    </source>
</evidence>
<dbReference type="Gene3D" id="1.10.10.60">
    <property type="entry name" value="Homeodomain-like"/>
    <property type="match status" value="1"/>
</dbReference>
<evidence type="ECO:0000313" key="16">
    <source>
        <dbReference type="Proteomes" id="UP000245884"/>
    </source>
</evidence>
<dbReference type="GO" id="GO:0000122">
    <property type="term" value="P:negative regulation of transcription by RNA polymerase II"/>
    <property type="evidence" value="ECO:0007669"/>
    <property type="project" value="TreeGrafter"/>
</dbReference>
<evidence type="ECO:0000256" key="7">
    <source>
        <dbReference type="ARBA" id="ARBA00023159"/>
    </source>
</evidence>
<dbReference type="GO" id="GO:0003714">
    <property type="term" value="F:transcription corepressor activity"/>
    <property type="evidence" value="ECO:0007669"/>
    <property type="project" value="TreeGrafter"/>
</dbReference>
<dbReference type="GO" id="GO:0006281">
    <property type="term" value="P:DNA repair"/>
    <property type="evidence" value="ECO:0007669"/>
    <property type="project" value="UniProtKB-KW"/>
</dbReference>
<name>A0A316URS5_9BASI</name>
<dbReference type="RefSeq" id="XP_025362632.1">
    <property type="nucleotide sequence ID" value="XM_025505997.1"/>
</dbReference>
<feature type="region of interest" description="Disordered" evidence="13">
    <location>
        <begin position="325"/>
        <end position="403"/>
    </location>
</feature>
<evidence type="ECO:0000256" key="4">
    <source>
        <dbReference type="ARBA" id="ARBA00022763"/>
    </source>
</evidence>
<dbReference type="Pfam" id="PF16282">
    <property type="entry name" value="SANT_DAMP1_like"/>
    <property type="match status" value="1"/>
</dbReference>